<dbReference type="NCBIfam" id="TIGR04210">
    <property type="entry name" value="bunya_NSm"/>
    <property type="match status" value="1"/>
</dbReference>
<feature type="transmembrane region" description="Helical" evidence="18">
    <location>
        <begin position="1379"/>
        <end position="1405"/>
    </location>
</feature>
<evidence type="ECO:0000256" key="10">
    <source>
        <dbReference type="ARBA" id="ARBA00022844"/>
    </source>
</evidence>
<feature type="transmembrane region" description="Helical" evidence="18">
    <location>
        <begin position="361"/>
        <end position="385"/>
    </location>
</feature>
<evidence type="ECO:0000259" key="20">
    <source>
        <dbReference type="Pfam" id="PF03563"/>
    </source>
</evidence>
<name>A0A2I4SK94_9VIRU</name>
<feature type="domain" description="Bunyavirus glycoprotein G1" evidence="19">
    <location>
        <begin position="546"/>
        <end position="1364"/>
    </location>
</feature>
<dbReference type="Pfam" id="PF03557">
    <property type="entry name" value="Bunya_G1"/>
    <property type="match status" value="1"/>
</dbReference>
<keyword evidence="14" id="KW-0325">Glycoprotein</keyword>
<accession>A0A2I4SK94</accession>
<dbReference type="EMBL" id="MF497777">
    <property type="protein sequence ID" value="ASY08210.1"/>
    <property type="molecule type" value="Viral_cRNA"/>
</dbReference>
<keyword evidence="6 18" id="KW-0812">Transmembrane</keyword>
<evidence type="ECO:0000256" key="6">
    <source>
        <dbReference type="ARBA" id="ARBA00022692"/>
    </source>
</evidence>
<keyword evidence="12 18" id="KW-1133">Transmembrane helix</keyword>
<sequence>MELIIIIAIIAVCNSNPTPERCFTGGTKLLETKSHQAMTYVCLKDDISYIKSEVFSTDEKDTNGRTLYLNTVYRKIQIEDWQNCRPEKQIGGPIMIISFDEQGSMESEDYVCKNDCEIKLDRDSGLINLETSTLNYYQVSGTTKVSGWFKTRTSISLKHTCENIKIQCGEKSILMHACFKNHMECYQYLSSHLVPKTLSSSICANLEIIILTVFSMIAFFLLSLLTKTYICYILLPIFIPCTYIYSKFYMKCCKVCNNCGLRFHPFSPCGKVCVCGSVYDSSERMKIHRQAGLCPGYKYMMSARFMCKSKGWNLIVAILLSILFFSFITPIGANATCYTLDEFPNMYVESIKASEFLRTYIFYWLIANAALLLVFLTVIVTIHYFEYIYLRPYIFKCDDCKMFHSRRRLVIEEFGTSRCGSCTCGCPDDPPMVHFHQTSRQCVLKYVVKILKIYAVCIVLYCFLSSAAIGAVAEEVGVCDDEALETDCWGLKIEEMISKGESNLNATLKKMFPDMTEDELQIAHSSFNTYQDFLMEARSYDALRPKQILEAVYFSKNSFHHITGSDQKYYIAWKLHTRILELNTCKLVAKPYPCKCISLEEECTKFALKKFRSANLDNYLTDQTKLNWDRHKLQNAMYDFLQPTFVHKYITIVESSNKTLLEDFSQEAYKLYSKYPYILNFMYLLLNITSRSQDSTLSTLLRNQTHSTITVLDRGIVTIESLELGHRKTCKNPRRYFCKSERVGLVATKPLLICERDTDNGETKRTLHRWSDDLVETTNGVICRKDYNCNVFLDNSTESELQIIKKKKQRCTEIEKVYDATYNLPVSRCKMVEKGFCLYNGNTKQIVKCSDNTLVEQIATGNYLNDLKMDQVCFNTDCTAVKRIHPDNLYNCTINVPRQLPEHIDTVETNDFKIFKAHIEEDFLTTLTKFYFTPTRGLPHIVPDFRPIYLRGTETTDGLESSYFEIEMIALSGKAVGIKLYASNDLYLFDVVIYIQAANVTSSYVPIYRTGPTLTFNVKHEELCTGLCPAEIPKLDSTWMTFSKESTSTWGCEEFGCLAIGEGCVYGQCKNVIRPESEVWEKQSEEKITLNLCITTSYEYYCKEIESTVPLITNKIEAQFNTIESFKHPERILIRNHIAYYGQINGLREFNSYCGNVQVVGSVTSGMGIPKMDYKCHAAARKDVIVRHCYDNNYLSCLELKPLPKDMVEYETDKLLTLNTHNKITGTLKLKIKLGDIQYKLFQEDTRLDITGECIGCIDCVDGITCKLDIPTSVQSTCTVKSNCESFINRLVITPNEKNYHLKFQCKNKIEHIELDICNNKKDITVKLSSIRPQLEVLPQAESAYVKERDDRCNTWICKVRDQGLGFLFSPFTGFFGEIWHYVVLFISIILAFFLIVYILIPCFLKCRDVLRSQQEEFIVERKLR</sequence>
<evidence type="ECO:0000256" key="18">
    <source>
        <dbReference type="SAM" id="Phobius"/>
    </source>
</evidence>
<evidence type="ECO:0000256" key="13">
    <source>
        <dbReference type="ARBA" id="ARBA00023136"/>
    </source>
</evidence>
<evidence type="ECO:0000256" key="14">
    <source>
        <dbReference type="ARBA" id="ARBA00023180"/>
    </source>
</evidence>
<evidence type="ECO:0000256" key="16">
    <source>
        <dbReference type="ARBA" id="ARBA00023296"/>
    </source>
</evidence>
<keyword evidence="8" id="KW-1161">Viral attachment to host cell</keyword>
<evidence type="ECO:0000259" key="19">
    <source>
        <dbReference type="Pfam" id="PF03557"/>
    </source>
</evidence>
<feature type="transmembrane region" description="Helical" evidence="18">
    <location>
        <begin position="208"/>
        <end position="241"/>
    </location>
</feature>
<dbReference type="GO" id="GO:0055036">
    <property type="term" value="C:virion membrane"/>
    <property type="evidence" value="ECO:0007669"/>
    <property type="project" value="UniProtKB-SubCell"/>
</dbReference>
<keyword evidence="13 18" id="KW-0472">Membrane</keyword>
<proteinExistence type="predicted"/>
<dbReference type="GO" id="GO:0019062">
    <property type="term" value="P:virion attachment to host cell"/>
    <property type="evidence" value="ECO:0007669"/>
    <property type="project" value="UniProtKB-KW"/>
</dbReference>
<evidence type="ECO:0000256" key="17">
    <source>
        <dbReference type="ARBA" id="ARBA00031199"/>
    </source>
</evidence>
<dbReference type="GO" id="GO:0044003">
    <property type="term" value="P:symbiont-mediated perturbation of host process"/>
    <property type="evidence" value="ECO:0007669"/>
    <property type="project" value="InterPro"/>
</dbReference>
<keyword evidence="7" id="KW-0732">Signal</keyword>
<dbReference type="GO" id="GO:0044167">
    <property type="term" value="C:host cell endoplasmic reticulum membrane"/>
    <property type="evidence" value="ECO:0007669"/>
    <property type="project" value="UniProtKB-SubCell"/>
</dbReference>
<dbReference type="InterPro" id="IPR005168">
    <property type="entry name" value="Bunya_G2"/>
</dbReference>
<evidence type="ECO:0000256" key="15">
    <source>
        <dbReference type="ARBA" id="ARBA00023184"/>
    </source>
</evidence>
<evidence type="ECO:0000256" key="4">
    <source>
        <dbReference type="ARBA" id="ARBA00015294"/>
    </source>
</evidence>
<keyword evidence="15" id="KW-1038">Host endoplasmic reticulum</keyword>
<keyword evidence="16" id="KW-1160">Virus entry into host cell</keyword>
<evidence type="ECO:0000256" key="9">
    <source>
        <dbReference type="ARBA" id="ARBA00022812"/>
    </source>
</evidence>
<evidence type="ECO:0000256" key="2">
    <source>
        <dbReference type="ARBA" id="ARBA00004252"/>
    </source>
</evidence>
<keyword evidence="9" id="KW-1040">Host Golgi apparatus</keyword>
<feature type="transmembrane region" description="Helical" evidence="18">
    <location>
        <begin position="453"/>
        <end position="473"/>
    </location>
</feature>
<keyword evidence="11" id="KW-1043">Host membrane</keyword>
<evidence type="ECO:0000313" key="21">
    <source>
        <dbReference type="EMBL" id="ASY08210.1"/>
    </source>
</evidence>
<evidence type="ECO:0000256" key="3">
    <source>
        <dbReference type="ARBA" id="ARBA00004625"/>
    </source>
</evidence>
<feature type="transmembrane region" description="Helical" evidence="18">
    <location>
        <begin position="311"/>
        <end position="333"/>
    </location>
</feature>
<organism evidence="21">
    <name type="scientific">Orthobunyavirus tacaiumaense</name>
    <dbReference type="NCBI Taxonomy" id="3052444"/>
    <lineage>
        <taxon>Viruses</taxon>
        <taxon>Riboviria</taxon>
        <taxon>Orthornavirae</taxon>
        <taxon>Negarnaviricota</taxon>
        <taxon>Polyploviricotina</taxon>
        <taxon>Bunyaviricetes</taxon>
        <taxon>Elliovirales</taxon>
        <taxon>Peribunyaviridae</taxon>
        <taxon>Orthobunyavirus</taxon>
    </lineage>
</organism>
<evidence type="ECO:0000256" key="8">
    <source>
        <dbReference type="ARBA" id="ARBA00022804"/>
    </source>
</evidence>
<feature type="domain" description="Bunyavirus glycoprotein G2" evidence="20">
    <location>
        <begin position="21"/>
        <end position="304"/>
    </location>
</feature>
<protein>
    <recommendedName>
        <fullName evidence="4">Envelopment polyprotein</fullName>
    </recommendedName>
    <alternativeName>
        <fullName evidence="17">M polyprotein</fullName>
    </alternativeName>
</protein>
<dbReference type="InterPro" id="IPR026400">
    <property type="entry name" value="Bunya_nonstruc_pro_NSm"/>
</dbReference>
<dbReference type="InterPro" id="IPR005167">
    <property type="entry name" value="Bunya_G1"/>
</dbReference>
<keyword evidence="10" id="KW-0946">Virion</keyword>
<evidence type="ECO:0000256" key="11">
    <source>
        <dbReference type="ARBA" id="ARBA00022870"/>
    </source>
</evidence>
<evidence type="ECO:0000256" key="5">
    <source>
        <dbReference type="ARBA" id="ARBA00022581"/>
    </source>
</evidence>
<reference evidence="21" key="1">
    <citation type="submission" date="2017-07" db="EMBL/GenBank/DDBJ databases">
        <title>Genomic characterization and evolution of Tacaiuma Orthobunyavirus (Peribunyaviridae Family) isolated in Brazil.</title>
        <authorList>
            <person name="Junior A.B.M."/>
            <person name="Souza W.M."/>
            <person name="Acrani G.O."/>
            <person name="Carvalho V.L."/>
            <person name="Romeiro M.F."/>
            <person name="Tolardo A.L."/>
            <person name="Silva S.P."/>
            <person name="Cardoso J.F."/>
            <person name="Chiang J.O."/>
            <person name="Vianez-Junior J.L.S.G."/>
            <person name="Azevedo R.S.S."/>
            <person name="Figueiredo L.T.M."/>
            <person name="Vasconcelos P.F.C."/>
            <person name="Nunes M.R.T."/>
            <person name="Medeiros D.B.A."/>
        </authorList>
    </citation>
    <scope>NUCLEOTIDE SEQUENCE</scope>
    <source>
        <strain evidence="21">BeAr617554</strain>
    </source>
</reference>
<dbReference type="GO" id="GO:0046718">
    <property type="term" value="P:symbiont entry into host cell"/>
    <property type="evidence" value="ECO:0007669"/>
    <property type="project" value="UniProtKB-KW"/>
</dbReference>
<comment type="subcellular location">
    <subcellularLocation>
        <location evidence="2">Host Golgi apparatus membrane</location>
        <topology evidence="2">Multi-pass membrane protein</topology>
    </subcellularLocation>
    <subcellularLocation>
        <location evidence="3">Host endoplasmic reticulum membrane</location>
    </subcellularLocation>
    <subcellularLocation>
        <location evidence="1">Virion membrane</location>
    </subcellularLocation>
</comment>
<keyword evidence="5" id="KW-0945">Host-virus interaction</keyword>
<evidence type="ECO:0000256" key="7">
    <source>
        <dbReference type="ARBA" id="ARBA00022729"/>
    </source>
</evidence>
<evidence type="ECO:0000256" key="12">
    <source>
        <dbReference type="ARBA" id="ARBA00022989"/>
    </source>
</evidence>
<dbReference type="GO" id="GO:0044178">
    <property type="term" value="C:host cell Golgi membrane"/>
    <property type="evidence" value="ECO:0007669"/>
    <property type="project" value="UniProtKB-SubCell"/>
</dbReference>
<dbReference type="Pfam" id="PF03563">
    <property type="entry name" value="Bunya_G2"/>
    <property type="match status" value="1"/>
</dbReference>
<evidence type="ECO:0000256" key="1">
    <source>
        <dbReference type="ARBA" id="ARBA00004182"/>
    </source>
</evidence>